<feature type="transmembrane region" description="Helical" evidence="5">
    <location>
        <begin position="76"/>
        <end position="97"/>
    </location>
</feature>
<name>A0A4U5NXG6_STECR</name>
<keyword evidence="2 5" id="KW-0812">Transmembrane</keyword>
<dbReference type="EMBL" id="AZBU02000003">
    <property type="protein sequence ID" value="TKR88307.1"/>
    <property type="molecule type" value="Genomic_DNA"/>
</dbReference>
<evidence type="ECO:0000313" key="7">
    <source>
        <dbReference type="EMBL" id="TKR88307.1"/>
    </source>
</evidence>
<dbReference type="PROSITE" id="PS00237">
    <property type="entry name" value="G_PROTEIN_RECEP_F1_1"/>
    <property type="match status" value="1"/>
</dbReference>
<dbReference type="GO" id="GO:0016020">
    <property type="term" value="C:membrane"/>
    <property type="evidence" value="ECO:0007669"/>
    <property type="project" value="UniProtKB-SubCell"/>
</dbReference>
<gene>
    <name evidence="7" type="ORF">L596_012567</name>
</gene>
<evidence type="ECO:0000313" key="8">
    <source>
        <dbReference type="Proteomes" id="UP000298663"/>
    </source>
</evidence>
<dbReference type="AlphaFoldDB" id="A0A4U5NXG6"/>
<dbReference type="GO" id="GO:0004930">
    <property type="term" value="F:G protein-coupled receptor activity"/>
    <property type="evidence" value="ECO:0007669"/>
    <property type="project" value="InterPro"/>
</dbReference>
<dbReference type="PANTHER" id="PTHR23017">
    <property type="entry name" value="SERPENTINE RECEPTOR, CLASS X"/>
    <property type="match status" value="1"/>
</dbReference>
<evidence type="ECO:0000256" key="3">
    <source>
        <dbReference type="ARBA" id="ARBA00022989"/>
    </source>
</evidence>
<dbReference type="OrthoDB" id="10468265at2759"/>
<dbReference type="Gene3D" id="1.20.1070.10">
    <property type="entry name" value="Rhodopsin 7-helix transmembrane proteins"/>
    <property type="match status" value="1"/>
</dbReference>
<dbReference type="InterPro" id="IPR019430">
    <property type="entry name" value="7TM_GPCR_serpentine_rcpt_Srx"/>
</dbReference>
<organism evidence="7 8">
    <name type="scientific">Steinernema carpocapsae</name>
    <name type="common">Entomopathogenic nematode</name>
    <dbReference type="NCBI Taxonomy" id="34508"/>
    <lineage>
        <taxon>Eukaryota</taxon>
        <taxon>Metazoa</taxon>
        <taxon>Ecdysozoa</taxon>
        <taxon>Nematoda</taxon>
        <taxon>Chromadorea</taxon>
        <taxon>Rhabditida</taxon>
        <taxon>Tylenchina</taxon>
        <taxon>Panagrolaimomorpha</taxon>
        <taxon>Strongyloidoidea</taxon>
        <taxon>Steinernematidae</taxon>
        <taxon>Steinernema</taxon>
    </lineage>
</organism>
<keyword evidence="3 5" id="KW-1133">Transmembrane helix</keyword>
<dbReference type="Proteomes" id="UP000298663">
    <property type="component" value="Unassembled WGS sequence"/>
</dbReference>
<dbReference type="InterPro" id="IPR000276">
    <property type="entry name" value="GPCR_Rhodpsn"/>
</dbReference>
<accession>A0A4U5NXG6</accession>
<reference evidence="7 8" key="1">
    <citation type="journal article" date="2015" name="Genome Biol.">
        <title>Comparative genomics of Steinernema reveals deeply conserved gene regulatory networks.</title>
        <authorList>
            <person name="Dillman A.R."/>
            <person name="Macchietto M."/>
            <person name="Porter C.F."/>
            <person name="Rogers A."/>
            <person name="Williams B."/>
            <person name="Antoshechkin I."/>
            <person name="Lee M.M."/>
            <person name="Goodwin Z."/>
            <person name="Lu X."/>
            <person name="Lewis E.E."/>
            <person name="Goodrich-Blair H."/>
            <person name="Stock S.P."/>
            <person name="Adams B.J."/>
            <person name="Sternberg P.W."/>
            <person name="Mortazavi A."/>
        </authorList>
    </citation>
    <scope>NUCLEOTIDE SEQUENCE [LARGE SCALE GENOMIC DNA]</scope>
    <source>
        <strain evidence="7 8">ALL</strain>
    </source>
</reference>
<evidence type="ECO:0000256" key="2">
    <source>
        <dbReference type="ARBA" id="ARBA00022692"/>
    </source>
</evidence>
<dbReference type="PROSITE" id="PS50262">
    <property type="entry name" value="G_PROTEIN_RECEP_F1_2"/>
    <property type="match status" value="1"/>
</dbReference>
<protein>
    <recommendedName>
        <fullName evidence="6">G-protein coupled receptors family 1 profile domain-containing protein</fullName>
    </recommendedName>
</protein>
<feature type="transmembrane region" description="Helical" evidence="5">
    <location>
        <begin position="222"/>
        <end position="246"/>
    </location>
</feature>
<evidence type="ECO:0000256" key="4">
    <source>
        <dbReference type="ARBA" id="ARBA00023136"/>
    </source>
</evidence>
<dbReference type="PANTHER" id="PTHR23017:SF3">
    <property type="entry name" value="G-PROTEIN COUPLED RECEPTORS FAMILY 1 PROFILE DOMAIN-CONTAINING PROTEIN"/>
    <property type="match status" value="1"/>
</dbReference>
<dbReference type="InterPro" id="IPR017452">
    <property type="entry name" value="GPCR_Rhodpsn_7TM"/>
</dbReference>
<feature type="transmembrane region" description="Helical" evidence="5">
    <location>
        <begin position="170"/>
        <end position="195"/>
    </location>
</feature>
<proteinExistence type="predicted"/>
<evidence type="ECO:0000256" key="1">
    <source>
        <dbReference type="ARBA" id="ARBA00004370"/>
    </source>
</evidence>
<feature type="transmembrane region" description="Helical" evidence="5">
    <location>
        <begin position="44"/>
        <end position="64"/>
    </location>
</feature>
<evidence type="ECO:0000259" key="6">
    <source>
        <dbReference type="PROSITE" id="PS50262"/>
    </source>
</evidence>
<feature type="transmembrane region" description="Helical" evidence="5">
    <location>
        <begin position="12"/>
        <end position="32"/>
    </location>
</feature>
<dbReference type="CDD" id="cd00637">
    <property type="entry name" value="7tm_classA_rhodopsin-like"/>
    <property type="match status" value="1"/>
</dbReference>
<dbReference type="SUPFAM" id="SSF81321">
    <property type="entry name" value="Family A G protein-coupled receptor-like"/>
    <property type="match status" value="1"/>
</dbReference>
<comment type="caution">
    <text evidence="7">The sequence shown here is derived from an EMBL/GenBank/DDBJ whole genome shotgun (WGS) entry which is preliminary data.</text>
</comment>
<sequence length="268" mass="30659">MFLHNHPTLPTGILGLLINLFILYRILYGKVFGKNFGRIWISRAISYIGASALFAFLLPAVAFYNANLFKAGWGRAAVHCVIFFCIASLNLNFLIAWNRCTLVICPIHYKFLFCDFKTKVLIALTWIISLMLMIPNVIEILTQSKPDACHQSPMDSDLSPYMLPDECHNLLNFMNILVPSIAILLTVLLDTYAMWKLGHFVKIRKNYGMPLHIKNRNREKRLVRMIMVQAITSILTYISLCFAALIRNEFLQFLASSFLWGMVQSIDG</sequence>
<feature type="transmembrane region" description="Helical" evidence="5">
    <location>
        <begin position="118"/>
        <end position="138"/>
    </location>
</feature>
<reference evidence="7 8" key="2">
    <citation type="journal article" date="2019" name="G3 (Bethesda)">
        <title>Hybrid Assembly of the Genome of the Entomopathogenic Nematode Steinernema carpocapsae Identifies the X-Chromosome.</title>
        <authorList>
            <person name="Serra L."/>
            <person name="Macchietto M."/>
            <person name="Macias-Munoz A."/>
            <person name="McGill C.J."/>
            <person name="Rodriguez I.M."/>
            <person name="Rodriguez B."/>
            <person name="Murad R."/>
            <person name="Mortazavi A."/>
        </authorList>
    </citation>
    <scope>NUCLEOTIDE SEQUENCE [LARGE SCALE GENOMIC DNA]</scope>
    <source>
        <strain evidence="7 8">ALL</strain>
    </source>
</reference>
<keyword evidence="4 5" id="KW-0472">Membrane</keyword>
<evidence type="ECO:0000256" key="5">
    <source>
        <dbReference type="SAM" id="Phobius"/>
    </source>
</evidence>
<comment type="subcellular location">
    <subcellularLocation>
        <location evidence="1">Membrane</location>
    </subcellularLocation>
</comment>
<dbReference type="Pfam" id="PF10328">
    <property type="entry name" value="7TM_GPCR_Srx"/>
    <property type="match status" value="1"/>
</dbReference>
<keyword evidence="8" id="KW-1185">Reference proteome</keyword>
<feature type="domain" description="G-protein coupled receptors family 1 profile" evidence="6">
    <location>
        <begin position="87"/>
        <end position="268"/>
    </location>
</feature>